<protein>
    <submittedName>
        <fullName evidence="2">D-alanine transaminase</fullName>
        <ecNumber evidence="2">2.6.1.21</ecNumber>
    </submittedName>
</protein>
<keyword evidence="3" id="KW-1185">Reference proteome</keyword>
<evidence type="ECO:0000256" key="1">
    <source>
        <dbReference type="ARBA" id="ARBA00009320"/>
    </source>
</evidence>
<name>A0ABT1GAP6_9GAMM</name>
<dbReference type="EC" id="2.6.1.21" evidence="2"/>
<dbReference type="InterPro" id="IPR050571">
    <property type="entry name" value="Class-IV_PLP-Dep_Aminotrnsfr"/>
</dbReference>
<dbReference type="CDD" id="cd01558">
    <property type="entry name" value="D-AAT_like"/>
    <property type="match status" value="1"/>
</dbReference>
<accession>A0ABT1GAP6</accession>
<dbReference type="Proteomes" id="UP001523550">
    <property type="component" value="Unassembled WGS sequence"/>
</dbReference>
<evidence type="ECO:0000313" key="3">
    <source>
        <dbReference type="Proteomes" id="UP001523550"/>
    </source>
</evidence>
<reference evidence="2 3" key="1">
    <citation type="submission" date="2022-03" db="EMBL/GenBank/DDBJ databases">
        <title>Genomic Encyclopedia of Type Strains, Phase III (KMG-III): the genomes of soil and plant-associated and newly described type strains.</title>
        <authorList>
            <person name="Whitman W."/>
        </authorList>
    </citation>
    <scope>NUCLEOTIDE SEQUENCE [LARGE SCALE GENOMIC DNA]</scope>
    <source>
        <strain evidence="2 3">BSker1</strain>
    </source>
</reference>
<dbReference type="InterPro" id="IPR043132">
    <property type="entry name" value="BCAT-like_C"/>
</dbReference>
<dbReference type="Gene3D" id="3.30.470.10">
    <property type="match status" value="1"/>
</dbReference>
<evidence type="ECO:0000313" key="2">
    <source>
        <dbReference type="EMBL" id="MCP1727383.1"/>
    </source>
</evidence>
<comment type="caution">
    <text evidence="2">The sequence shown here is derived from an EMBL/GenBank/DDBJ whole genome shotgun (WGS) entry which is preliminary data.</text>
</comment>
<dbReference type="SUPFAM" id="SSF56752">
    <property type="entry name" value="D-aminoacid aminotransferase-like PLP-dependent enzymes"/>
    <property type="match status" value="1"/>
</dbReference>
<keyword evidence="2" id="KW-0808">Transferase</keyword>
<sequence length="291" mass="32379">MAQPFPIAWFNGRFQPLEEIRLSPLDRGFLFADGVYEVIPVYQGHPFQLEAHLDRLDYSLDGIRLPNPMSRQDWREMVETLIQGNGGGDMTIYFQVTRGADHQRDHGFPGDDVEATRFAMASPLPVLPERIRREGARACLVADTRWARCDIKSIALLPNVLAKQQAREQGADEALFHRDGELVEGSSTTLFLVVDGVILTPPKSHAILPGITRDVIIELAKEAGLSVRQEAIPLSRLSQASEAWISSSSREMVPLTRVGEQPIGQGDPGPVWKRLQDALVKTSRQNRSEPA</sequence>
<dbReference type="InterPro" id="IPR043131">
    <property type="entry name" value="BCAT-like_N"/>
</dbReference>
<keyword evidence="2" id="KW-0032">Aminotransferase</keyword>
<comment type="similarity">
    <text evidence="1">Belongs to the class-IV pyridoxal-phosphate-dependent aminotransferase family.</text>
</comment>
<dbReference type="Pfam" id="PF01063">
    <property type="entry name" value="Aminotran_4"/>
    <property type="match status" value="1"/>
</dbReference>
<dbReference type="Gene3D" id="3.20.10.10">
    <property type="entry name" value="D-amino Acid Aminotransferase, subunit A, domain 2"/>
    <property type="match status" value="1"/>
</dbReference>
<dbReference type="PANTHER" id="PTHR42743:SF10">
    <property type="entry name" value="D-ALANINE AMINOTRANSFERASE"/>
    <property type="match status" value="1"/>
</dbReference>
<gene>
    <name evidence="2" type="ORF">J2T60_001348</name>
</gene>
<dbReference type="GO" id="GO:0047810">
    <property type="term" value="F:D-alanine-2-oxoglutarate aminotransferase activity"/>
    <property type="evidence" value="ECO:0007669"/>
    <property type="project" value="UniProtKB-EC"/>
</dbReference>
<dbReference type="EMBL" id="JALJYF010000001">
    <property type="protein sequence ID" value="MCP1727383.1"/>
    <property type="molecule type" value="Genomic_DNA"/>
</dbReference>
<dbReference type="InterPro" id="IPR001544">
    <property type="entry name" value="Aminotrans_IV"/>
</dbReference>
<organism evidence="2 3">
    <name type="scientific">Natronospira proteinivora</name>
    <dbReference type="NCBI Taxonomy" id="1807133"/>
    <lineage>
        <taxon>Bacteria</taxon>
        <taxon>Pseudomonadati</taxon>
        <taxon>Pseudomonadota</taxon>
        <taxon>Gammaproteobacteria</taxon>
        <taxon>Natronospirales</taxon>
        <taxon>Natronospiraceae</taxon>
        <taxon>Natronospira</taxon>
    </lineage>
</organism>
<proteinExistence type="inferred from homology"/>
<dbReference type="RefSeq" id="WP_253447220.1">
    <property type="nucleotide sequence ID" value="NZ_JALJYF010000001.1"/>
</dbReference>
<dbReference type="PANTHER" id="PTHR42743">
    <property type="entry name" value="AMINO-ACID AMINOTRANSFERASE"/>
    <property type="match status" value="1"/>
</dbReference>
<dbReference type="InterPro" id="IPR036038">
    <property type="entry name" value="Aminotransferase-like"/>
</dbReference>